<proteinExistence type="predicted"/>
<keyword evidence="2" id="KW-1185">Reference proteome</keyword>
<comment type="caution">
    <text evidence="1">The sequence shown here is derived from an EMBL/GenBank/DDBJ whole genome shotgun (WGS) entry which is preliminary data.</text>
</comment>
<protein>
    <submittedName>
        <fullName evidence="1">Uncharacterized protein</fullName>
    </submittedName>
</protein>
<dbReference type="EMBL" id="BNJQ01000020">
    <property type="protein sequence ID" value="GHP08411.1"/>
    <property type="molecule type" value="Genomic_DNA"/>
</dbReference>
<dbReference type="Proteomes" id="UP000660262">
    <property type="component" value="Unassembled WGS sequence"/>
</dbReference>
<evidence type="ECO:0000313" key="2">
    <source>
        <dbReference type="Proteomes" id="UP000660262"/>
    </source>
</evidence>
<gene>
    <name evidence="1" type="ORF">PPROV_000715000</name>
</gene>
<evidence type="ECO:0000313" key="1">
    <source>
        <dbReference type="EMBL" id="GHP08411.1"/>
    </source>
</evidence>
<name>A0A830HSG2_9CHLO</name>
<reference evidence="1" key="1">
    <citation type="submission" date="2020-10" db="EMBL/GenBank/DDBJ databases">
        <title>Unveiling of a novel bifunctional photoreceptor, Dualchrome1, isolated from a cosmopolitan green alga.</title>
        <authorList>
            <person name="Suzuki S."/>
            <person name="Kawachi M."/>
        </authorList>
    </citation>
    <scope>NUCLEOTIDE SEQUENCE</scope>
    <source>
        <strain evidence="1">NIES 2893</strain>
    </source>
</reference>
<sequence length="265" mass="29194">MGKNHVIPPEESRDPERAESRYTWIVDLGSGLNPYDNSINSKGTADLYFDPDKIKAWRSAVAENGSPFVEAERPRAREVNVSMSVVTSAVRWMKKSGVKRGGNKDGGKAAGLDKEAAAVHRSAAAKAEMQLTEGGLAERAYVPPLPLVQFADERRPILMTSNLDDLPVDPVLADIGVAIDDEPTIVPRLEIEVARARNAPRGSASRIEDDMAGEDVGEELQLIVEEMKSRKKLDLPPVVRMDDQVRKMQAYEQTGIWAHNSRALR</sequence>
<organism evidence="1 2">
    <name type="scientific">Pycnococcus provasolii</name>
    <dbReference type="NCBI Taxonomy" id="41880"/>
    <lineage>
        <taxon>Eukaryota</taxon>
        <taxon>Viridiplantae</taxon>
        <taxon>Chlorophyta</taxon>
        <taxon>Pseudoscourfieldiophyceae</taxon>
        <taxon>Pseudoscourfieldiales</taxon>
        <taxon>Pycnococcaceae</taxon>
        <taxon>Pycnococcus</taxon>
    </lineage>
</organism>
<accession>A0A830HSG2</accession>
<dbReference type="AlphaFoldDB" id="A0A830HSG2"/>